<feature type="region of interest" description="Disordered" evidence="1">
    <location>
        <begin position="1"/>
        <end position="39"/>
    </location>
</feature>
<dbReference type="Proteomes" id="UP000243499">
    <property type="component" value="Chromosome 7"/>
</dbReference>
<feature type="compositionally biased region" description="Basic residues" evidence="1">
    <location>
        <begin position="23"/>
        <end position="33"/>
    </location>
</feature>
<organism evidence="2">
    <name type="scientific">Panicum hallii</name>
    <dbReference type="NCBI Taxonomy" id="206008"/>
    <lineage>
        <taxon>Eukaryota</taxon>
        <taxon>Viridiplantae</taxon>
        <taxon>Streptophyta</taxon>
        <taxon>Embryophyta</taxon>
        <taxon>Tracheophyta</taxon>
        <taxon>Spermatophyta</taxon>
        <taxon>Magnoliopsida</taxon>
        <taxon>Liliopsida</taxon>
        <taxon>Poales</taxon>
        <taxon>Poaceae</taxon>
        <taxon>PACMAD clade</taxon>
        <taxon>Panicoideae</taxon>
        <taxon>Panicodae</taxon>
        <taxon>Paniceae</taxon>
        <taxon>Panicinae</taxon>
        <taxon>Panicum</taxon>
        <taxon>Panicum sect. Panicum</taxon>
    </lineage>
</organism>
<sequence>MMNRAAADASTNTATPAAGPRTYTRRRRRHRRPAAQGTSAGSFADWWLASVSASLGFSGHGLSRRYMHASARTFRRMAPAPRGRCPYHRGTGTSARISIQCVCSFVHSFGALHPLARLDRDPGTHRSRSRRV</sequence>
<gene>
    <name evidence="2" type="ORF">PAHAL_7G152200</name>
</gene>
<dbReference type="AlphaFoldDB" id="A0A2S3I6M6"/>
<accession>A0A2S3I6M6</accession>
<dbReference type="EMBL" id="CM008052">
    <property type="protein sequence ID" value="PAN38174.1"/>
    <property type="molecule type" value="Genomic_DNA"/>
</dbReference>
<feature type="compositionally biased region" description="Low complexity" evidence="1">
    <location>
        <begin position="13"/>
        <end position="22"/>
    </location>
</feature>
<reference evidence="2" key="1">
    <citation type="submission" date="2018-04" db="EMBL/GenBank/DDBJ databases">
        <title>WGS assembly of Panicum hallii.</title>
        <authorList>
            <person name="Lovell J."/>
            <person name="Jenkins J."/>
            <person name="Lowry D."/>
            <person name="Mamidi S."/>
            <person name="Sreedasyam A."/>
            <person name="Weng X."/>
            <person name="Barry K."/>
            <person name="Bonette J."/>
            <person name="Campitelli B."/>
            <person name="Daum C."/>
            <person name="Gordon S."/>
            <person name="Gould B."/>
            <person name="Lipzen A."/>
            <person name="Macqueen A."/>
            <person name="Palacio-Mejia J."/>
            <person name="Plott C."/>
            <person name="Shakirov E."/>
            <person name="Shu S."/>
            <person name="Yoshinaga Y."/>
            <person name="Zane M."/>
            <person name="Rokhsar D."/>
            <person name="Grimwood J."/>
            <person name="Schmutz J."/>
            <person name="Juenger T."/>
        </authorList>
    </citation>
    <scope>NUCLEOTIDE SEQUENCE [LARGE SCALE GENOMIC DNA]</scope>
    <source>
        <strain evidence="2">FIL2</strain>
    </source>
</reference>
<dbReference type="Gramene" id="PAN38174">
    <property type="protein sequence ID" value="PAN38174"/>
    <property type="gene ID" value="PAHAL_7G152200"/>
</dbReference>
<protein>
    <submittedName>
        <fullName evidence="2">Uncharacterized protein</fullName>
    </submittedName>
</protein>
<evidence type="ECO:0000313" key="2">
    <source>
        <dbReference type="EMBL" id="PAN38174.1"/>
    </source>
</evidence>
<evidence type="ECO:0000256" key="1">
    <source>
        <dbReference type="SAM" id="MobiDB-lite"/>
    </source>
</evidence>
<name>A0A2S3I6M6_9POAL</name>
<proteinExistence type="predicted"/>